<keyword evidence="1" id="KW-0472">Membrane</keyword>
<feature type="transmembrane region" description="Helical" evidence="1">
    <location>
        <begin position="112"/>
        <end position="132"/>
    </location>
</feature>
<evidence type="ECO:0000256" key="1">
    <source>
        <dbReference type="SAM" id="Phobius"/>
    </source>
</evidence>
<dbReference type="AlphaFoldDB" id="A0A6C0D0R4"/>
<name>A0A6C0D0R4_9ZZZZ</name>
<organism evidence="2">
    <name type="scientific">viral metagenome</name>
    <dbReference type="NCBI Taxonomy" id="1070528"/>
    <lineage>
        <taxon>unclassified sequences</taxon>
        <taxon>metagenomes</taxon>
        <taxon>organismal metagenomes</taxon>
    </lineage>
</organism>
<feature type="transmembrane region" description="Helical" evidence="1">
    <location>
        <begin position="6"/>
        <end position="25"/>
    </location>
</feature>
<keyword evidence="1" id="KW-0812">Transmembrane</keyword>
<feature type="transmembrane region" description="Helical" evidence="1">
    <location>
        <begin position="78"/>
        <end position="100"/>
    </location>
</feature>
<sequence length="141" mass="15587">MLVLHIFMLLLFIFGIFLAIVYTNIDNVIRKMPNSNTDLQNANKAILVISVMFIVIGFSYLACHRSCNCDLPNTSEPLFYVIFSALLGIILIVLGSLIQAKSGGNDEIVKNAPSLWISGVILALIGFIYIIYSGMKKLKSN</sequence>
<dbReference type="EMBL" id="MN739515">
    <property type="protein sequence ID" value="QHT09820.1"/>
    <property type="molecule type" value="Genomic_DNA"/>
</dbReference>
<reference evidence="2" key="1">
    <citation type="journal article" date="2020" name="Nature">
        <title>Giant virus diversity and host interactions through global metagenomics.</title>
        <authorList>
            <person name="Schulz F."/>
            <person name="Roux S."/>
            <person name="Paez-Espino D."/>
            <person name="Jungbluth S."/>
            <person name="Walsh D.A."/>
            <person name="Denef V.J."/>
            <person name="McMahon K.D."/>
            <person name="Konstantinidis K.T."/>
            <person name="Eloe-Fadrosh E.A."/>
            <person name="Kyrpides N.C."/>
            <person name="Woyke T."/>
        </authorList>
    </citation>
    <scope>NUCLEOTIDE SEQUENCE</scope>
    <source>
        <strain evidence="2">GVMAG-M-3300023174-102</strain>
    </source>
</reference>
<accession>A0A6C0D0R4</accession>
<feature type="transmembrane region" description="Helical" evidence="1">
    <location>
        <begin position="45"/>
        <end position="62"/>
    </location>
</feature>
<keyword evidence="1" id="KW-1133">Transmembrane helix</keyword>
<evidence type="ECO:0000313" key="2">
    <source>
        <dbReference type="EMBL" id="QHT09820.1"/>
    </source>
</evidence>
<proteinExistence type="predicted"/>
<protein>
    <submittedName>
        <fullName evidence="2">Uncharacterized protein</fullName>
    </submittedName>
</protein>